<proteinExistence type="predicted"/>
<evidence type="ECO:0000313" key="3">
    <source>
        <dbReference type="EMBL" id="CAI6093013.1"/>
    </source>
</evidence>
<sequence length="307" mass="35073">MVKDSVEEFIFWFYITYAGPWLDAGSSRQHFAQTVPRLAVRDPVLYHACLAYASHVLLLHGKLDEHLYEQYTNEAISVLIPLLSPECVHSGNESLLLSAVILRMGEQFSELAEDAGYHLHGACSLFMAVQEKWSPSCTDLRGLSFWTYLRESIRVCFLNEEDCQFNLEMVDGSLTRTAGGQDEEAWANHMSYLLARLCNACWGWSDAQSRALAITKIGAEIDEWHTALPDSYQPWYSCREARQTFRVLRFLSPWHELAWQQFYTAKVMLAVYGPTKPAPSNVLAWSQYIEVGPLSSMKQEERTNHDS</sequence>
<dbReference type="GO" id="GO:0045944">
    <property type="term" value="P:positive regulation of transcription by RNA polymerase II"/>
    <property type="evidence" value="ECO:0007669"/>
    <property type="project" value="TreeGrafter"/>
</dbReference>
<comment type="subcellular location">
    <subcellularLocation>
        <location evidence="1">Nucleus</location>
    </subcellularLocation>
</comment>
<dbReference type="Pfam" id="PF11951">
    <property type="entry name" value="Fungal_trans_2"/>
    <property type="match status" value="1"/>
</dbReference>
<evidence type="ECO:0000313" key="4">
    <source>
        <dbReference type="Proteomes" id="UP001160390"/>
    </source>
</evidence>
<dbReference type="PANTHER" id="PTHR37534:SF25">
    <property type="entry name" value="ZN(II)2CYS6 TRANSCRIPTION FACTOR (EUROFUNG)"/>
    <property type="match status" value="1"/>
</dbReference>
<dbReference type="EMBL" id="CABFNP030001245">
    <property type="protein sequence ID" value="CAI6093013.1"/>
    <property type="molecule type" value="Genomic_DNA"/>
</dbReference>
<accession>A0AA35M9Q1</accession>
<dbReference type="Proteomes" id="UP001160390">
    <property type="component" value="Unassembled WGS sequence"/>
</dbReference>
<reference evidence="3" key="1">
    <citation type="submission" date="2023-01" db="EMBL/GenBank/DDBJ databases">
        <authorList>
            <person name="Piombo E."/>
        </authorList>
    </citation>
    <scope>NUCLEOTIDE SEQUENCE</scope>
</reference>
<evidence type="ECO:0000256" key="2">
    <source>
        <dbReference type="ARBA" id="ARBA00023242"/>
    </source>
</evidence>
<dbReference type="GO" id="GO:0003700">
    <property type="term" value="F:DNA-binding transcription factor activity"/>
    <property type="evidence" value="ECO:0007669"/>
    <property type="project" value="TreeGrafter"/>
</dbReference>
<keyword evidence="4" id="KW-1185">Reference proteome</keyword>
<dbReference type="GO" id="GO:0000976">
    <property type="term" value="F:transcription cis-regulatory region binding"/>
    <property type="evidence" value="ECO:0007669"/>
    <property type="project" value="TreeGrafter"/>
</dbReference>
<keyword evidence="2" id="KW-0539">Nucleus</keyword>
<organism evidence="3 4">
    <name type="scientific">Clonostachys chloroleuca</name>
    <dbReference type="NCBI Taxonomy" id="1926264"/>
    <lineage>
        <taxon>Eukaryota</taxon>
        <taxon>Fungi</taxon>
        <taxon>Dikarya</taxon>
        <taxon>Ascomycota</taxon>
        <taxon>Pezizomycotina</taxon>
        <taxon>Sordariomycetes</taxon>
        <taxon>Hypocreomycetidae</taxon>
        <taxon>Hypocreales</taxon>
        <taxon>Bionectriaceae</taxon>
        <taxon>Clonostachys</taxon>
    </lineage>
</organism>
<name>A0AA35M9Q1_9HYPO</name>
<dbReference type="PANTHER" id="PTHR37534">
    <property type="entry name" value="TRANSCRIPTIONAL ACTIVATOR PROTEIN UGA3"/>
    <property type="match status" value="1"/>
</dbReference>
<dbReference type="AlphaFoldDB" id="A0AA35M9Q1"/>
<dbReference type="GO" id="GO:0005634">
    <property type="term" value="C:nucleus"/>
    <property type="evidence" value="ECO:0007669"/>
    <property type="project" value="UniProtKB-SubCell"/>
</dbReference>
<gene>
    <name evidence="3" type="ORF">CCHLO57077_00000045</name>
</gene>
<comment type="caution">
    <text evidence="3">The sequence shown here is derived from an EMBL/GenBank/DDBJ whole genome shotgun (WGS) entry which is preliminary data.</text>
</comment>
<evidence type="ECO:0000256" key="1">
    <source>
        <dbReference type="ARBA" id="ARBA00004123"/>
    </source>
</evidence>
<dbReference type="InterPro" id="IPR021858">
    <property type="entry name" value="Fun_TF"/>
</dbReference>
<protein>
    <submittedName>
        <fullName evidence="3">Uncharacterized protein</fullName>
    </submittedName>
</protein>